<dbReference type="GO" id="GO:0005576">
    <property type="term" value="C:extracellular region"/>
    <property type="evidence" value="ECO:0007669"/>
    <property type="project" value="UniProtKB-SubCell"/>
</dbReference>
<dbReference type="InterPro" id="IPR018511">
    <property type="entry name" value="Hemolysin-typ_Ca-bd_CS"/>
</dbReference>
<dbReference type="GO" id="GO:0005509">
    <property type="term" value="F:calcium ion binding"/>
    <property type="evidence" value="ECO:0007669"/>
    <property type="project" value="InterPro"/>
</dbReference>
<dbReference type="PANTHER" id="PTHR38340">
    <property type="entry name" value="S-LAYER PROTEIN"/>
    <property type="match status" value="1"/>
</dbReference>
<dbReference type="Gene3D" id="2.150.10.10">
    <property type="entry name" value="Serralysin-like metalloprotease, C-terminal"/>
    <property type="match status" value="2"/>
</dbReference>
<keyword evidence="2" id="KW-0964">Secreted</keyword>
<dbReference type="InterPro" id="IPR011049">
    <property type="entry name" value="Serralysin-like_metalloprot_C"/>
</dbReference>
<dbReference type="Pfam" id="PF00353">
    <property type="entry name" value="HemolysinCabind"/>
    <property type="match status" value="2"/>
</dbReference>
<dbReference type="SUPFAM" id="SSF53474">
    <property type="entry name" value="alpha/beta-Hydrolases"/>
    <property type="match status" value="1"/>
</dbReference>
<comment type="caution">
    <text evidence="3">The sequence shown here is derived from an EMBL/GenBank/DDBJ whole genome shotgun (WGS) entry which is preliminary data.</text>
</comment>
<dbReference type="RefSeq" id="WP_009541198.1">
    <property type="nucleotide sequence ID" value="NZ_ANHY01000013.1"/>
</dbReference>
<dbReference type="InterPro" id="IPR029058">
    <property type="entry name" value="AB_hydrolase_fold"/>
</dbReference>
<dbReference type="PROSITE" id="PS00330">
    <property type="entry name" value="HEMOLYSIN_CALCIUM"/>
    <property type="match status" value="1"/>
</dbReference>
<dbReference type="PANTHER" id="PTHR38340:SF1">
    <property type="entry name" value="S-LAYER PROTEIN"/>
    <property type="match status" value="1"/>
</dbReference>
<dbReference type="Proteomes" id="UP000009881">
    <property type="component" value="Unassembled WGS sequence"/>
</dbReference>
<dbReference type="OrthoDB" id="7296847at2"/>
<evidence type="ECO:0000256" key="1">
    <source>
        <dbReference type="ARBA" id="ARBA00004613"/>
    </source>
</evidence>
<dbReference type="STRING" id="1238182.C882_0540"/>
<dbReference type="Gene3D" id="3.40.50.1820">
    <property type="entry name" value="alpha/beta hydrolase"/>
    <property type="match status" value="1"/>
</dbReference>
<dbReference type="eggNOG" id="COG2931">
    <property type="taxonomic scope" value="Bacteria"/>
</dbReference>
<dbReference type="PRINTS" id="PR00313">
    <property type="entry name" value="CABNDNGRPT"/>
</dbReference>
<accession>K9HFM9</accession>
<reference evidence="3 4" key="1">
    <citation type="journal article" date="2013" name="Genome Announc.">
        <title>Draft Genome Sequence of an Alphaproteobacterium, Caenispirillum salinarum AK4(T), Isolated from a Solar Saltern.</title>
        <authorList>
            <person name="Khatri I."/>
            <person name="Singh A."/>
            <person name="Korpole S."/>
            <person name="Pinnaka A.K."/>
            <person name="Subramanian S."/>
        </authorList>
    </citation>
    <scope>NUCLEOTIDE SEQUENCE [LARGE SCALE GENOMIC DNA]</scope>
    <source>
        <strain evidence="3 4">AK4</strain>
    </source>
</reference>
<protein>
    <submittedName>
        <fullName evidence="3">Peptidase S1 and S6, chymotrypsin/Hap</fullName>
    </submittedName>
</protein>
<name>K9HFM9_9PROT</name>
<dbReference type="EMBL" id="ANHY01000013">
    <property type="protein sequence ID" value="EKV29233.1"/>
    <property type="molecule type" value="Genomic_DNA"/>
</dbReference>
<dbReference type="SUPFAM" id="SSF51120">
    <property type="entry name" value="beta-Roll"/>
    <property type="match status" value="1"/>
</dbReference>
<sequence>MPAQTTAETGILNVNGFTDAEIIDASRLSLAVYDRPGSGPATVEGWSPLLEDLTLPDGDPGTFDPTTGFYINGNASAVVMMSDDGTLAISFAGTSSEEPWYDMLEYWTLDADRLRSQYFNDLKGLVKTVFDYAMDNGISDILLTGHSLGGAATTGTFDWLETTGSTYDALTIEGITFNSPVTGYHPDKPMVELAFTNDLIGEIVGQDAANVINNIWYAVNPSAVAPEYDPTNPLSYAAQLFQASTTPEHDITRFTESFPELLKSPIYEDLGADDFLIIDNFDYAVSVDAITTLSPAAAEMVAAADVVGMMGDDIDDVLVGSGKTDLMDGREGDDILKGRQGDDRMWGGEGNDVLKGNGGSDILNGEAGNDRLEGGGGKDAFVLDGVFGHDVIADWRNGETLSFTDPGYGAEIGNEKQLKDWVESTEGVSVVSGSGDPLTIAVRDDGMVTFENLQTWDDAAVA</sequence>
<keyword evidence="4" id="KW-1185">Reference proteome</keyword>
<dbReference type="InterPro" id="IPR050557">
    <property type="entry name" value="RTX_toxin/Mannuronan_C5-epim"/>
</dbReference>
<proteinExistence type="predicted"/>
<evidence type="ECO:0000313" key="3">
    <source>
        <dbReference type="EMBL" id="EKV29233.1"/>
    </source>
</evidence>
<evidence type="ECO:0000313" key="4">
    <source>
        <dbReference type="Proteomes" id="UP000009881"/>
    </source>
</evidence>
<evidence type="ECO:0000256" key="2">
    <source>
        <dbReference type="ARBA" id="ARBA00022525"/>
    </source>
</evidence>
<dbReference type="InterPro" id="IPR001343">
    <property type="entry name" value="Hemolysn_Ca-bd"/>
</dbReference>
<comment type="subcellular location">
    <subcellularLocation>
        <location evidence="1">Secreted</location>
    </subcellularLocation>
</comment>
<gene>
    <name evidence="3" type="ORF">C882_0540</name>
</gene>
<dbReference type="AlphaFoldDB" id="K9HFM9"/>
<organism evidence="3 4">
    <name type="scientific">Caenispirillum salinarum AK4</name>
    <dbReference type="NCBI Taxonomy" id="1238182"/>
    <lineage>
        <taxon>Bacteria</taxon>
        <taxon>Pseudomonadati</taxon>
        <taxon>Pseudomonadota</taxon>
        <taxon>Alphaproteobacteria</taxon>
        <taxon>Rhodospirillales</taxon>
        <taxon>Novispirillaceae</taxon>
        <taxon>Caenispirillum</taxon>
    </lineage>
</organism>